<protein>
    <recommendedName>
        <fullName evidence="7">UvrD-like helicase ATP-binding domain-containing protein</fullName>
    </recommendedName>
</protein>
<name>A0A364LKR1_9GAMM</name>
<dbReference type="Gene3D" id="3.40.50.300">
    <property type="entry name" value="P-loop containing nucleotide triphosphate hydrolases"/>
    <property type="match status" value="2"/>
</dbReference>
<comment type="caution">
    <text evidence="8">The sequence shown here is derived from an EMBL/GenBank/DDBJ whole genome shotgun (WGS) entry which is preliminary data.</text>
</comment>
<evidence type="ECO:0000256" key="4">
    <source>
        <dbReference type="ARBA" id="ARBA00022840"/>
    </source>
</evidence>
<evidence type="ECO:0000313" key="8">
    <source>
        <dbReference type="EMBL" id="RAP37324.1"/>
    </source>
</evidence>
<dbReference type="PANTHER" id="PTHR11070">
    <property type="entry name" value="UVRD / RECB / PCRA DNA HELICASE FAMILY MEMBER"/>
    <property type="match status" value="1"/>
</dbReference>
<keyword evidence="1 5" id="KW-0547">Nucleotide-binding</keyword>
<dbReference type="InterPro" id="IPR027417">
    <property type="entry name" value="P-loop_NTPase"/>
</dbReference>
<dbReference type="GO" id="GO:0000725">
    <property type="term" value="P:recombinational repair"/>
    <property type="evidence" value="ECO:0007669"/>
    <property type="project" value="TreeGrafter"/>
</dbReference>
<proteinExistence type="predicted"/>
<feature type="binding site" evidence="5">
    <location>
        <begin position="175"/>
        <end position="182"/>
    </location>
    <ligand>
        <name>ATP</name>
        <dbReference type="ChEBI" id="CHEBI:30616"/>
    </ligand>
</feature>
<gene>
    <name evidence="8" type="ORF">B1207_03885</name>
</gene>
<evidence type="ECO:0000256" key="2">
    <source>
        <dbReference type="ARBA" id="ARBA00022801"/>
    </source>
</evidence>
<keyword evidence="4 5" id="KW-0067">ATP-binding</keyword>
<dbReference type="Pfam" id="PF00580">
    <property type="entry name" value="UvrD-helicase"/>
    <property type="match status" value="1"/>
</dbReference>
<dbReference type="GO" id="GO:0003677">
    <property type="term" value="F:DNA binding"/>
    <property type="evidence" value="ECO:0007669"/>
    <property type="project" value="InterPro"/>
</dbReference>
<evidence type="ECO:0000259" key="7">
    <source>
        <dbReference type="PROSITE" id="PS51198"/>
    </source>
</evidence>
<dbReference type="GO" id="GO:0005524">
    <property type="term" value="F:ATP binding"/>
    <property type="evidence" value="ECO:0007669"/>
    <property type="project" value="UniProtKB-UniRule"/>
</dbReference>
<dbReference type="GO" id="GO:0043138">
    <property type="term" value="F:3'-5' DNA helicase activity"/>
    <property type="evidence" value="ECO:0007669"/>
    <property type="project" value="TreeGrafter"/>
</dbReference>
<dbReference type="SUPFAM" id="SSF48403">
    <property type="entry name" value="Ankyrin repeat"/>
    <property type="match status" value="1"/>
</dbReference>
<dbReference type="InterPro" id="IPR036770">
    <property type="entry name" value="Ankyrin_rpt-contain_sf"/>
</dbReference>
<organism evidence="8 9">
    <name type="scientific">Legionella quinlivanii</name>
    <dbReference type="NCBI Taxonomy" id="45073"/>
    <lineage>
        <taxon>Bacteria</taxon>
        <taxon>Pseudomonadati</taxon>
        <taxon>Pseudomonadota</taxon>
        <taxon>Gammaproteobacteria</taxon>
        <taxon>Legionellales</taxon>
        <taxon>Legionellaceae</taxon>
        <taxon>Legionella</taxon>
    </lineage>
</organism>
<reference evidence="8 9" key="1">
    <citation type="submission" date="2017-02" db="EMBL/GenBank/DDBJ databases">
        <title>Legionella quilivanii strain from human: case report and whole genome sequencing analysis.</title>
        <authorList>
            <person name="Lalancette C."/>
            <person name="Leduc J.-M."/>
            <person name="Levesque S."/>
            <person name="Fournier E."/>
            <person name="Saoud J."/>
            <person name="Faucher S.P."/>
            <person name="Bernard K."/>
            <person name="Martineau C."/>
            <person name="Longtin J."/>
        </authorList>
    </citation>
    <scope>NUCLEOTIDE SEQUENCE [LARGE SCALE GENOMIC DNA]</scope>
    <source>
        <strain evidence="8 9">ID143958</strain>
    </source>
</reference>
<evidence type="ECO:0000256" key="6">
    <source>
        <dbReference type="SAM" id="MobiDB-lite"/>
    </source>
</evidence>
<dbReference type="PROSITE" id="PS51198">
    <property type="entry name" value="UVRD_HELICASE_ATP_BIND"/>
    <property type="match status" value="1"/>
</dbReference>
<dbReference type="PANTHER" id="PTHR11070:SF45">
    <property type="entry name" value="DNA 3'-5' HELICASE"/>
    <property type="match status" value="1"/>
</dbReference>
<dbReference type="RefSeq" id="WP_112218694.1">
    <property type="nucleotide sequence ID" value="NZ_MVJN01000003.1"/>
</dbReference>
<dbReference type="InterPro" id="IPR014016">
    <property type="entry name" value="UvrD-like_ATP-bd"/>
</dbReference>
<keyword evidence="2 5" id="KW-0378">Hydrolase</keyword>
<feature type="domain" description="UvrD-like helicase ATP-binding" evidence="7">
    <location>
        <begin position="154"/>
        <end position="450"/>
    </location>
</feature>
<evidence type="ECO:0000313" key="9">
    <source>
        <dbReference type="Proteomes" id="UP000249458"/>
    </source>
</evidence>
<evidence type="ECO:0000256" key="1">
    <source>
        <dbReference type="ARBA" id="ARBA00022741"/>
    </source>
</evidence>
<evidence type="ECO:0000256" key="3">
    <source>
        <dbReference type="ARBA" id="ARBA00022806"/>
    </source>
</evidence>
<evidence type="ECO:0000256" key="5">
    <source>
        <dbReference type="PROSITE-ProRule" id="PRU00560"/>
    </source>
</evidence>
<dbReference type="Gene3D" id="1.25.40.20">
    <property type="entry name" value="Ankyrin repeat-containing domain"/>
    <property type="match status" value="1"/>
</dbReference>
<sequence length="1126" mass="126173">MPKKKAAAGAPWKRVIIQRSVLAGYSKGPKPVKKLASALLNQQTQSAGYEKLKDRDGLASGRLDGADRALLVEFEVNGEKSLVIAEIAENHEYKKSTLFSDKAGVEKYRQKYGPSIIRQIEELMAEEALEAARPAAGPLPKKPLVTLDYYNQHVIRLSSQQAEVLKVTPPVVIRGAPGSGKSCVAVSRILDLIASLPPGSEGKILYVTQSPELVKAMQAIWDSLSLPDTLKNRVEFKAYETVAREQRAAEFEGKTLASESDFEQWLKGYVAKCRDRLKPAAAAAGKKGKGKKKKAEVPDEASAQLERFLKEGHELYQEFRLLSGYLPEGYLGLGAQNSLYAHPDDRRWILAAYENYLNYLKDNRLVALDFLTFAQRDKYDLVLGDEAQDLSGLELENLLLLAKEGQLCLCMDTHQSLFDELSKGPLIEKMMQRYGLPLTSVELPQSYRCPENVVHFANEVIKVKNQVVGGRADKQELSEIKMSPEQAKTPGIVHWLKQTPEELKALRDMAKQSNFVIITLPEYKKEAQEKYPGAVLVFTAEEIKGLEYENVILYRMLDNDLCREASREWTDGKVPTNLVKRGCGNSRFGPPLNKFFTSSTRATKRLFIDQGDDYPLAPLCNAFKKGIKTPETAFLSDPNLEQTEEERLTQWEEEICRLYQNGKKDIARNAFEHCLKEHRSYTDYDDFLLSKGLIKKEEPPVEKKEVVEEQKRPEILPAVAKAAESSQKSDVLQKEKAVPRAANKTPAASSQPKQEEKGKQAAAPKAKPKETTASLSRKPVSFASTNKKSNSTLPFGPLVRSPAFFNPSPNSRVTGIMDARGILQGTSSTVPAGVTETDPVYQRMKGFLDNVFGKSADTALDRYFSCKDESCFLIMMNKDDAKWKAFRRYLEEHESSLSQWFSLQKLFEIAPDGTRSRFETMARNPVGLQLLELIFSLVPIDRDVRSIFTTMCQVFFTDLKGLNWSEVTAENHFLMHLAGSADGISLFQTIVDSSFFPGMKLQDKSGNTFLHWAIENNREDLASIIISSRHAALPGGDRIIPGANPKVIFRVTNELNQTPLDLAKGKDAKNLIPLLEAREKRILEAEQRKASRWSPYPNLQLQPVSRVLFPGDDLDQVLRELENKGP</sequence>
<dbReference type="SUPFAM" id="SSF52540">
    <property type="entry name" value="P-loop containing nucleoside triphosphate hydrolases"/>
    <property type="match status" value="1"/>
</dbReference>
<keyword evidence="3 5" id="KW-0347">Helicase</keyword>
<feature type="compositionally biased region" description="Polar residues" evidence="6">
    <location>
        <begin position="782"/>
        <end position="793"/>
    </location>
</feature>
<dbReference type="AlphaFoldDB" id="A0A364LKR1"/>
<feature type="region of interest" description="Disordered" evidence="6">
    <location>
        <begin position="719"/>
        <end position="800"/>
    </location>
</feature>
<dbReference type="Proteomes" id="UP000249458">
    <property type="component" value="Unassembled WGS sequence"/>
</dbReference>
<dbReference type="InterPro" id="IPR000212">
    <property type="entry name" value="DNA_helicase_UvrD/REP"/>
</dbReference>
<accession>A0A364LKR1</accession>
<dbReference type="GO" id="GO:0016787">
    <property type="term" value="F:hydrolase activity"/>
    <property type="evidence" value="ECO:0007669"/>
    <property type="project" value="UniProtKB-UniRule"/>
</dbReference>
<dbReference type="GO" id="GO:0005829">
    <property type="term" value="C:cytosol"/>
    <property type="evidence" value="ECO:0007669"/>
    <property type="project" value="TreeGrafter"/>
</dbReference>
<dbReference type="EMBL" id="MVJN01000003">
    <property type="protein sequence ID" value="RAP37324.1"/>
    <property type="molecule type" value="Genomic_DNA"/>
</dbReference>